<protein>
    <submittedName>
        <fullName evidence="2">Uncharacterized protein</fullName>
    </submittedName>
</protein>
<dbReference type="Proteomes" id="UP000313359">
    <property type="component" value="Unassembled WGS sequence"/>
</dbReference>
<reference evidence="2" key="1">
    <citation type="journal article" date="2018" name="Genome Biol. Evol.">
        <title>Genomics and development of Lentinus tigrinus, a white-rot wood-decaying mushroom with dimorphic fruiting bodies.</title>
        <authorList>
            <person name="Wu B."/>
            <person name="Xu Z."/>
            <person name="Knudson A."/>
            <person name="Carlson A."/>
            <person name="Chen N."/>
            <person name="Kovaka S."/>
            <person name="LaButti K."/>
            <person name="Lipzen A."/>
            <person name="Pennachio C."/>
            <person name="Riley R."/>
            <person name="Schakwitz W."/>
            <person name="Umezawa K."/>
            <person name="Ohm R.A."/>
            <person name="Grigoriev I.V."/>
            <person name="Nagy L.G."/>
            <person name="Gibbons J."/>
            <person name="Hibbett D."/>
        </authorList>
    </citation>
    <scope>NUCLEOTIDE SEQUENCE [LARGE SCALE GENOMIC DNA]</scope>
    <source>
        <strain evidence="2">ALCF2SS1-6</strain>
    </source>
</reference>
<feature type="region of interest" description="Disordered" evidence="1">
    <location>
        <begin position="134"/>
        <end position="158"/>
    </location>
</feature>
<sequence>MTTRSCVAPQLRMSSSCPLVDLVADIPTTAGYPRFPAQHSFLSGISDFTQNGASLFDRPSASPSRNPGRHMVRWNRPMCTSSIPRYSPAPSAGGYLTGIMLFLRQFVEIVIPPNKHDDPLFHRASREGLIDSATPFSLHRPTPDATRHSPCCPSGLFQPATHMRPSPCLIPRDSSTSAP</sequence>
<evidence type="ECO:0000313" key="2">
    <source>
        <dbReference type="EMBL" id="RPD67241.1"/>
    </source>
</evidence>
<proteinExistence type="predicted"/>
<gene>
    <name evidence="2" type="ORF">L227DRAFT_18663</name>
</gene>
<dbReference type="AlphaFoldDB" id="A0A5C2SVE0"/>
<evidence type="ECO:0000256" key="1">
    <source>
        <dbReference type="SAM" id="MobiDB-lite"/>
    </source>
</evidence>
<evidence type="ECO:0000313" key="3">
    <source>
        <dbReference type="Proteomes" id="UP000313359"/>
    </source>
</evidence>
<name>A0A5C2SVE0_9APHY</name>
<organism evidence="2 3">
    <name type="scientific">Lentinus tigrinus ALCF2SS1-6</name>
    <dbReference type="NCBI Taxonomy" id="1328759"/>
    <lineage>
        <taxon>Eukaryota</taxon>
        <taxon>Fungi</taxon>
        <taxon>Dikarya</taxon>
        <taxon>Basidiomycota</taxon>
        <taxon>Agaricomycotina</taxon>
        <taxon>Agaricomycetes</taxon>
        <taxon>Polyporales</taxon>
        <taxon>Polyporaceae</taxon>
        <taxon>Lentinus</taxon>
    </lineage>
</organism>
<keyword evidence="3" id="KW-1185">Reference proteome</keyword>
<dbReference type="EMBL" id="ML122250">
    <property type="protein sequence ID" value="RPD67241.1"/>
    <property type="molecule type" value="Genomic_DNA"/>
</dbReference>
<accession>A0A5C2SVE0</accession>